<evidence type="ECO:0000256" key="1">
    <source>
        <dbReference type="SAM" id="MobiDB-lite"/>
    </source>
</evidence>
<evidence type="ECO:0000313" key="3">
    <source>
        <dbReference type="EMBL" id="MDR6224028.1"/>
    </source>
</evidence>
<reference evidence="3 4" key="1">
    <citation type="submission" date="2023-07" db="EMBL/GenBank/DDBJ databases">
        <title>Genomic Encyclopedia of Type Strains, Phase IV (KMG-IV): sequencing the most valuable type-strain genomes for metagenomic binning, comparative biology and taxonomic classification.</title>
        <authorList>
            <person name="Goeker M."/>
        </authorList>
    </citation>
    <scope>NUCLEOTIDE SEQUENCE [LARGE SCALE GENOMIC DNA]</scope>
    <source>
        <strain evidence="3 4">DSM 45903</strain>
    </source>
</reference>
<keyword evidence="4" id="KW-1185">Reference proteome</keyword>
<keyword evidence="2" id="KW-0812">Transmembrane</keyword>
<feature type="region of interest" description="Disordered" evidence="1">
    <location>
        <begin position="1"/>
        <end position="21"/>
    </location>
</feature>
<keyword evidence="2" id="KW-0472">Membrane</keyword>
<evidence type="ECO:0000256" key="2">
    <source>
        <dbReference type="SAM" id="Phobius"/>
    </source>
</evidence>
<name>A0ABU1II10_9BACL</name>
<dbReference type="RefSeq" id="WP_309860720.1">
    <property type="nucleotide sequence ID" value="NZ_JAVDQG010000001.1"/>
</dbReference>
<feature type="compositionally biased region" description="Basic and acidic residues" evidence="1">
    <location>
        <begin position="56"/>
        <end position="75"/>
    </location>
</feature>
<evidence type="ECO:0000313" key="4">
    <source>
        <dbReference type="Proteomes" id="UP001185012"/>
    </source>
</evidence>
<gene>
    <name evidence="3" type="ORF">JOE21_000016</name>
</gene>
<keyword evidence="2" id="KW-1133">Transmembrane helix</keyword>
<proteinExistence type="predicted"/>
<feature type="compositionally biased region" description="Basic and acidic residues" evidence="1">
    <location>
        <begin position="1"/>
        <end position="13"/>
    </location>
</feature>
<comment type="caution">
    <text evidence="3">The sequence shown here is derived from an EMBL/GenBank/DDBJ whole genome shotgun (WGS) entry which is preliminary data.</text>
</comment>
<protein>
    <submittedName>
        <fullName evidence="3">Uncharacterized protein</fullName>
    </submittedName>
</protein>
<feature type="transmembrane region" description="Helical" evidence="2">
    <location>
        <begin position="24"/>
        <end position="45"/>
    </location>
</feature>
<sequence>MRKRTTDEDKHMADPPPYPGTPRWVKVSGIIVIALVLLLVIIMLFGGGDHGPGRHIPSDDAGGRTPLNEHRVQQS</sequence>
<organism evidence="3 4">
    <name type="scientific">Desmospora profundinema</name>
    <dbReference type="NCBI Taxonomy" id="1571184"/>
    <lineage>
        <taxon>Bacteria</taxon>
        <taxon>Bacillati</taxon>
        <taxon>Bacillota</taxon>
        <taxon>Bacilli</taxon>
        <taxon>Bacillales</taxon>
        <taxon>Thermoactinomycetaceae</taxon>
        <taxon>Desmospora</taxon>
    </lineage>
</organism>
<accession>A0ABU1II10</accession>
<dbReference type="EMBL" id="JAVDQG010000001">
    <property type="protein sequence ID" value="MDR6224028.1"/>
    <property type="molecule type" value="Genomic_DNA"/>
</dbReference>
<dbReference type="Proteomes" id="UP001185012">
    <property type="component" value="Unassembled WGS sequence"/>
</dbReference>
<feature type="region of interest" description="Disordered" evidence="1">
    <location>
        <begin position="52"/>
        <end position="75"/>
    </location>
</feature>